<reference evidence="1" key="2">
    <citation type="journal article" date="2021" name="Mar. Drugs">
        <title>Genome Reduction and Secondary Metabolism of the Marine Sponge-Associated Cyanobacterium Leptothoe.</title>
        <authorList>
            <person name="Konstantinou D."/>
            <person name="Popin R.V."/>
            <person name="Fewer D.P."/>
            <person name="Sivonen K."/>
            <person name="Gkelis S."/>
        </authorList>
    </citation>
    <scope>NUCLEOTIDE SEQUENCE</scope>
    <source>
        <strain evidence="1">TAU-MAC 1115</strain>
    </source>
</reference>
<name>A0A947DEM3_9CYAN</name>
<keyword evidence="2" id="KW-1185">Reference proteome</keyword>
<evidence type="ECO:0000313" key="2">
    <source>
        <dbReference type="Proteomes" id="UP000717364"/>
    </source>
</evidence>
<organism evidence="1 2">
    <name type="scientific">Leptothoe spongobia TAU-MAC 1115</name>
    <dbReference type="NCBI Taxonomy" id="1967444"/>
    <lineage>
        <taxon>Bacteria</taxon>
        <taxon>Bacillati</taxon>
        <taxon>Cyanobacteriota</taxon>
        <taxon>Cyanophyceae</taxon>
        <taxon>Nodosilineales</taxon>
        <taxon>Cymatolegaceae</taxon>
        <taxon>Leptothoe</taxon>
        <taxon>Leptothoe spongobia</taxon>
    </lineage>
</organism>
<gene>
    <name evidence="1" type="ORF">IXB50_07075</name>
</gene>
<accession>A0A947DEM3</accession>
<proteinExistence type="predicted"/>
<dbReference type="Proteomes" id="UP000717364">
    <property type="component" value="Unassembled WGS sequence"/>
</dbReference>
<reference evidence="1" key="1">
    <citation type="submission" date="2020-11" db="EMBL/GenBank/DDBJ databases">
        <authorList>
            <person name="Konstantinou D."/>
            <person name="Gkelis S."/>
            <person name="Popin R."/>
            <person name="Fewer D."/>
            <person name="Sivonen K."/>
        </authorList>
    </citation>
    <scope>NUCLEOTIDE SEQUENCE</scope>
    <source>
        <strain evidence="1">TAU-MAC 1115</strain>
    </source>
</reference>
<protein>
    <submittedName>
        <fullName evidence="1">Uncharacterized protein</fullName>
    </submittedName>
</protein>
<dbReference type="AlphaFoldDB" id="A0A947DEM3"/>
<comment type="caution">
    <text evidence="1">The sequence shown here is derived from an EMBL/GenBank/DDBJ whole genome shotgun (WGS) entry which is preliminary data.</text>
</comment>
<dbReference type="EMBL" id="JADOES010000010">
    <property type="protein sequence ID" value="MBT9315183.1"/>
    <property type="molecule type" value="Genomic_DNA"/>
</dbReference>
<sequence>MATTLPDHRNIDEKFRGPCELIPLELKAHLKQKLSRLHELFLDDYRQHYLSSLKSSTGLFGQAATNLVYLQNTINHLCVDAYRDVITRLETADQSQPPLYHDLVMIFIGCFCSGDGYSNFWQMDAVLAQHFLPCWHLLHEWIQRMDKESKK</sequence>
<evidence type="ECO:0000313" key="1">
    <source>
        <dbReference type="EMBL" id="MBT9315183.1"/>
    </source>
</evidence>